<comment type="subcellular location">
    <subcellularLocation>
        <location evidence="1">Cell membrane</location>
        <topology evidence="1">Multi-pass membrane protein</topology>
    </subcellularLocation>
</comment>
<proteinExistence type="predicted"/>
<dbReference type="PANTHER" id="PTHR23527">
    <property type="entry name" value="BLL3282 PROTEIN"/>
    <property type="match status" value="1"/>
</dbReference>
<evidence type="ECO:0000313" key="9">
    <source>
        <dbReference type="Proteomes" id="UP000464624"/>
    </source>
</evidence>
<keyword evidence="4 6" id="KW-0472">Membrane</keyword>
<dbReference type="Gene3D" id="1.20.1250.20">
    <property type="entry name" value="MFS general substrate transporter like domains"/>
    <property type="match status" value="2"/>
</dbReference>
<evidence type="ECO:0000259" key="7">
    <source>
        <dbReference type="PROSITE" id="PS50850"/>
    </source>
</evidence>
<keyword evidence="3 6" id="KW-1133">Transmembrane helix</keyword>
<feature type="region of interest" description="Disordered" evidence="5">
    <location>
        <begin position="397"/>
        <end position="445"/>
    </location>
</feature>
<feature type="transmembrane region" description="Helical" evidence="6">
    <location>
        <begin position="12"/>
        <end position="36"/>
    </location>
</feature>
<dbReference type="SUPFAM" id="SSF103473">
    <property type="entry name" value="MFS general substrate transporter"/>
    <property type="match status" value="1"/>
</dbReference>
<dbReference type="AlphaFoldDB" id="A0AAD1M269"/>
<feature type="transmembrane region" description="Helical" evidence="6">
    <location>
        <begin position="244"/>
        <end position="267"/>
    </location>
</feature>
<feature type="compositionally biased region" description="Basic residues" evidence="5">
    <location>
        <begin position="402"/>
        <end position="412"/>
    </location>
</feature>
<dbReference type="InterPro" id="IPR052952">
    <property type="entry name" value="MFS-Transporter"/>
</dbReference>
<evidence type="ECO:0000256" key="3">
    <source>
        <dbReference type="ARBA" id="ARBA00022989"/>
    </source>
</evidence>
<dbReference type="GO" id="GO:0022857">
    <property type="term" value="F:transmembrane transporter activity"/>
    <property type="evidence" value="ECO:0007669"/>
    <property type="project" value="InterPro"/>
</dbReference>
<organism evidence="8 9">
    <name type="scientific">Mycobacterium xenopi</name>
    <dbReference type="NCBI Taxonomy" id="1789"/>
    <lineage>
        <taxon>Bacteria</taxon>
        <taxon>Bacillati</taxon>
        <taxon>Actinomycetota</taxon>
        <taxon>Actinomycetes</taxon>
        <taxon>Mycobacteriales</taxon>
        <taxon>Mycobacteriaceae</taxon>
        <taxon>Mycobacterium</taxon>
    </lineage>
</organism>
<name>A0AAD1M269_MYCXE</name>
<feature type="domain" description="Major facilitator superfamily (MFS) profile" evidence="7">
    <location>
        <begin position="14"/>
        <end position="390"/>
    </location>
</feature>
<feature type="transmembrane region" description="Helical" evidence="6">
    <location>
        <begin position="84"/>
        <end position="110"/>
    </location>
</feature>
<evidence type="ECO:0000256" key="1">
    <source>
        <dbReference type="ARBA" id="ARBA00004651"/>
    </source>
</evidence>
<accession>A0AAD1M269</accession>
<feature type="compositionally biased region" description="Pro residues" evidence="5">
    <location>
        <begin position="419"/>
        <end position="428"/>
    </location>
</feature>
<dbReference type="Proteomes" id="UP000464624">
    <property type="component" value="Chromosome"/>
</dbReference>
<dbReference type="GO" id="GO:0005886">
    <property type="term" value="C:plasma membrane"/>
    <property type="evidence" value="ECO:0007669"/>
    <property type="project" value="UniProtKB-SubCell"/>
</dbReference>
<dbReference type="InterPro" id="IPR036259">
    <property type="entry name" value="MFS_trans_sf"/>
</dbReference>
<evidence type="ECO:0000313" key="8">
    <source>
        <dbReference type="EMBL" id="BBU23602.1"/>
    </source>
</evidence>
<sequence>MPTESVSTGARWSMLVIASVATLSSFLFINGVAFMIPELEANRDITLTGASLLSSMPSWGMVVTLIAWGYLVDHAGERIVLRLGSALTAAAAFAAASAHSLVVVGAFLFLGGMAAAGANSATGRLVTGWFPPQRRGVAMGIRQTAQPLGIALGAAVIPELAEHGFAAAMMFPAVICMLSGVACALGVLDPPRKPRATATIAELASPYRGSSVLWRIHMVSALLMIPQTVTVTFMLIWLLNEYHWSVGAAGALVTASQLLGALGRILVGRWSDRVGSRMRPVRTIAATAAATLMVLGFTDHLDSSAAVWCMVIASVIAVLDNGLESTAITEFAGPYWSGRALGTQNTTQRLAAAVGQPIFGALIASGGYPLAWAVCGLFPLVAVPLVPARLVPPGLSATAPRRSGRRFGRWKTARSPGWPGEPPPPDPPAPRRRPHRGGRAAAPPT</sequence>
<feature type="transmembrane region" description="Helical" evidence="6">
    <location>
        <begin position="218"/>
        <end position="238"/>
    </location>
</feature>
<dbReference type="PANTHER" id="PTHR23527:SF1">
    <property type="entry name" value="BLL3282 PROTEIN"/>
    <property type="match status" value="1"/>
</dbReference>
<dbReference type="InterPro" id="IPR020846">
    <property type="entry name" value="MFS_dom"/>
</dbReference>
<evidence type="ECO:0000256" key="2">
    <source>
        <dbReference type="ARBA" id="ARBA00022692"/>
    </source>
</evidence>
<keyword evidence="2 6" id="KW-0812">Transmembrane</keyword>
<evidence type="ECO:0000256" key="5">
    <source>
        <dbReference type="SAM" id="MobiDB-lite"/>
    </source>
</evidence>
<protein>
    <submittedName>
        <fullName evidence="8">MFS-type transporter</fullName>
    </submittedName>
</protein>
<dbReference type="PROSITE" id="PS50850">
    <property type="entry name" value="MFS"/>
    <property type="match status" value="1"/>
</dbReference>
<dbReference type="InterPro" id="IPR011701">
    <property type="entry name" value="MFS"/>
</dbReference>
<feature type="transmembrane region" description="Helical" evidence="6">
    <location>
        <begin position="165"/>
        <end position="188"/>
    </location>
</feature>
<gene>
    <name evidence="8" type="ORF">MYXE_33920</name>
</gene>
<dbReference type="EMBL" id="AP022314">
    <property type="protein sequence ID" value="BBU23602.1"/>
    <property type="molecule type" value="Genomic_DNA"/>
</dbReference>
<feature type="transmembrane region" description="Helical" evidence="6">
    <location>
        <begin position="279"/>
        <end position="298"/>
    </location>
</feature>
<dbReference type="Pfam" id="PF07690">
    <property type="entry name" value="MFS_1"/>
    <property type="match status" value="1"/>
</dbReference>
<dbReference type="KEGG" id="mxe:MYXE_33920"/>
<evidence type="ECO:0000256" key="6">
    <source>
        <dbReference type="SAM" id="Phobius"/>
    </source>
</evidence>
<reference evidence="8 9" key="1">
    <citation type="submission" date="2019-12" db="EMBL/GenBank/DDBJ databases">
        <title>Complete genome sequence of Mycolicibacterium xenopi str. JCM15661T.</title>
        <authorList>
            <person name="Yoshida M."/>
            <person name="Fukano H."/>
            <person name="Asakura T."/>
            <person name="Hoshino Y."/>
        </authorList>
    </citation>
    <scope>NUCLEOTIDE SEQUENCE [LARGE SCALE GENOMIC DNA]</scope>
    <source>
        <strain evidence="8 9">JCM 15661T</strain>
    </source>
</reference>
<feature type="transmembrane region" description="Helical" evidence="6">
    <location>
        <begin position="56"/>
        <end position="72"/>
    </location>
</feature>
<evidence type="ECO:0000256" key="4">
    <source>
        <dbReference type="ARBA" id="ARBA00023136"/>
    </source>
</evidence>